<feature type="transmembrane region" description="Helical" evidence="1">
    <location>
        <begin position="290"/>
        <end position="311"/>
    </location>
</feature>
<organism evidence="3 4">
    <name type="scientific">Streptomyces echinoruber</name>
    <dbReference type="NCBI Taxonomy" id="68898"/>
    <lineage>
        <taxon>Bacteria</taxon>
        <taxon>Bacillati</taxon>
        <taxon>Actinomycetota</taxon>
        <taxon>Actinomycetes</taxon>
        <taxon>Kitasatosporales</taxon>
        <taxon>Streptomycetaceae</taxon>
        <taxon>Streptomyces</taxon>
    </lineage>
</organism>
<feature type="transmembrane region" description="Helical" evidence="1">
    <location>
        <begin position="251"/>
        <end position="270"/>
    </location>
</feature>
<dbReference type="Pfam" id="PF00535">
    <property type="entry name" value="Glycos_transf_2"/>
    <property type="match status" value="1"/>
</dbReference>
<sequence>MSLTVTVLVPAHNEADTITRCIAAVRASTYPVEQIIVVADACTDNTAQLARDAGADLVLETDFQDKAAAQNAALWSITTDLVIGFDGDTWPDADCIRLMVEHIERDGLDATCSTILPAQGAVVPYSKTGLLGRAQAAFFTRSRRFAYALGRRWWRLCQAKVGRIQVLTGACYAFKTAAIQGIGGFPNGLITADMDATWALHGAGYRLDYTGDALAWTLDPEDFRTYRNQMRRWSSGYYQNMAKHRRQLKNWRSLLVVGGAIFDLVSLFFTEGYLIWSAVTGTHPALLKAFVFWTAVHTVVSTALVATVVGVREAVLGVIPYTLVNYYNKWLYLCGFVREWVLGRHYACVDEKTEALTPYGWRRHSELKDGDLIAAYDAEIDRLYWEPAKFVRYDVVEQLVAIEQTSTSQRLTETHRVFVDTEKRGRHVKLAGDVSKGCKVPLSAPWEPLELTGPGEKRAALLGWFIAEGWRDGNQAVISQSETVNPHKCQAIRDLLDAVGADWRERRRDRPAGASLAPGERVQIEFVIQGEIAEWLTSVVPPKSLTPDVVFGWPEAECRALLDALVDGDGHRREGNRLAFVQKDRGTAEMFQCLAIRCGLHATIRQRESDGVWWVYVNTKRWVSLRGRNGEGSGPLPREPYEGVVWCPMVRTGFWMARRNGKPFITGNSWTGRQGRKTVITPMTLRRRWALGQISVVAGALAMAGGGYLGSGLLFALGAALAVVVPLALVPWRGTGKRRADRHPAPAAAPAVDLPDDDTVRLRIPLAKLLDPETEQTLTLPIPHQRTAAHQPDGIIR</sequence>
<dbReference type="Gene3D" id="3.90.550.10">
    <property type="entry name" value="Spore Coat Polysaccharide Biosynthesis Protein SpsA, Chain A"/>
    <property type="match status" value="1"/>
</dbReference>
<keyword evidence="1" id="KW-0812">Transmembrane</keyword>
<feature type="transmembrane region" description="Helical" evidence="1">
    <location>
        <begin position="689"/>
        <end position="708"/>
    </location>
</feature>
<accession>A0A918RJE1</accession>
<dbReference type="PANTHER" id="PTHR43630:SF2">
    <property type="entry name" value="GLYCOSYLTRANSFERASE"/>
    <property type="match status" value="1"/>
</dbReference>
<evidence type="ECO:0000256" key="1">
    <source>
        <dbReference type="SAM" id="Phobius"/>
    </source>
</evidence>
<feature type="transmembrane region" description="Helical" evidence="1">
    <location>
        <begin position="714"/>
        <end position="732"/>
    </location>
</feature>
<feature type="domain" description="DOD-type homing endonuclease" evidence="2">
    <location>
        <begin position="461"/>
        <end position="600"/>
    </location>
</feature>
<keyword evidence="4" id="KW-1185">Reference proteome</keyword>
<dbReference type="PANTHER" id="PTHR43630">
    <property type="entry name" value="POLY-BETA-1,6-N-ACETYL-D-GLUCOSAMINE SYNTHASE"/>
    <property type="match status" value="1"/>
</dbReference>
<evidence type="ECO:0000313" key="4">
    <source>
        <dbReference type="Proteomes" id="UP000623010"/>
    </source>
</evidence>
<proteinExistence type="predicted"/>
<dbReference type="SUPFAM" id="SSF55608">
    <property type="entry name" value="Homing endonucleases"/>
    <property type="match status" value="1"/>
</dbReference>
<dbReference type="SUPFAM" id="SSF53448">
    <property type="entry name" value="Nucleotide-diphospho-sugar transferases"/>
    <property type="match status" value="1"/>
</dbReference>
<dbReference type="Pfam" id="PF14528">
    <property type="entry name" value="LAGLIDADG_3"/>
    <property type="match status" value="1"/>
</dbReference>
<comment type="caution">
    <text evidence="3">The sequence shown here is derived from an EMBL/GenBank/DDBJ whole genome shotgun (WGS) entry which is preliminary data.</text>
</comment>
<protein>
    <recommendedName>
        <fullName evidence="2">DOD-type homing endonuclease domain-containing protein</fullName>
    </recommendedName>
</protein>
<reference evidence="3" key="1">
    <citation type="journal article" date="2014" name="Int. J. Syst. Evol. Microbiol.">
        <title>Complete genome sequence of Corynebacterium casei LMG S-19264T (=DSM 44701T), isolated from a smear-ripened cheese.</title>
        <authorList>
            <consortium name="US DOE Joint Genome Institute (JGI-PGF)"/>
            <person name="Walter F."/>
            <person name="Albersmeier A."/>
            <person name="Kalinowski J."/>
            <person name="Ruckert C."/>
        </authorList>
    </citation>
    <scope>NUCLEOTIDE SEQUENCE</scope>
    <source>
        <strain evidence="3">JCM 5016</strain>
    </source>
</reference>
<evidence type="ECO:0000313" key="3">
    <source>
        <dbReference type="EMBL" id="GHA01104.1"/>
    </source>
</evidence>
<dbReference type="SUPFAM" id="SSF51294">
    <property type="entry name" value="Hedgehog/intein (Hint) domain"/>
    <property type="match status" value="1"/>
</dbReference>
<reference evidence="3" key="2">
    <citation type="submission" date="2020-09" db="EMBL/GenBank/DDBJ databases">
        <authorList>
            <person name="Sun Q."/>
            <person name="Ohkuma M."/>
        </authorList>
    </citation>
    <scope>NUCLEOTIDE SEQUENCE</scope>
    <source>
        <strain evidence="3">JCM 5016</strain>
    </source>
</reference>
<dbReference type="AlphaFoldDB" id="A0A918RJE1"/>
<dbReference type="GO" id="GO:0004519">
    <property type="term" value="F:endonuclease activity"/>
    <property type="evidence" value="ECO:0007669"/>
    <property type="project" value="InterPro"/>
</dbReference>
<keyword evidence="1" id="KW-1133">Transmembrane helix</keyword>
<dbReference type="Gene3D" id="3.10.28.10">
    <property type="entry name" value="Homing endonucleases"/>
    <property type="match status" value="1"/>
</dbReference>
<dbReference type="CDD" id="cd06423">
    <property type="entry name" value="CESA_like"/>
    <property type="match status" value="1"/>
</dbReference>
<dbReference type="InterPro" id="IPR027434">
    <property type="entry name" value="Homing_endonucl"/>
</dbReference>
<name>A0A918RJE1_9ACTN</name>
<dbReference type="EMBL" id="BMWH01000020">
    <property type="protein sequence ID" value="GHA01104.1"/>
    <property type="molecule type" value="Genomic_DNA"/>
</dbReference>
<dbReference type="InterPro" id="IPR029044">
    <property type="entry name" value="Nucleotide-diphossugar_trans"/>
</dbReference>
<dbReference type="InterPro" id="IPR036844">
    <property type="entry name" value="Hint_dom_sf"/>
</dbReference>
<dbReference type="InterPro" id="IPR004042">
    <property type="entry name" value="Intein_endonuc_central"/>
</dbReference>
<dbReference type="RefSeq" id="WP_190059321.1">
    <property type="nucleotide sequence ID" value="NZ_BMWH01000020.1"/>
</dbReference>
<dbReference type="PROSITE" id="PS50819">
    <property type="entry name" value="INTEIN_ENDONUCLEASE"/>
    <property type="match status" value="1"/>
</dbReference>
<gene>
    <name evidence="3" type="ORF">GCM10010389_45540</name>
</gene>
<keyword evidence="1" id="KW-0472">Membrane</keyword>
<dbReference type="Proteomes" id="UP000623010">
    <property type="component" value="Unassembled WGS sequence"/>
</dbReference>
<dbReference type="InterPro" id="IPR004860">
    <property type="entry name" value="LAGLIDADG_dom"/>
</dbReference>
<dbReference type="InterPro" id="IPR001173">
    <property type="entry name" value="Glyco_trans_2-like"/>
</dbReference>
<evidence type="ECO:0000259" key="2">
    <source>
        <dbReference type="PROSITE" id="PS50819"/>
    </source>
</evidence>